<keyword evidence="6" id="KW-0540">Nuclease</keyword>
<dbReference type="InterPro" id="IPR007560">
    <property type="entry name" value="Restrct_endonuc_IV_Mrr"/>
</dbReference>
<evidence type="ECO:0000256" key="3">
    <source>
        <dbReference type="ARBA" id="ARBA00022679"/>
    </source>
</evidence>
<keyword evidence="2" id="KW-0489">Methyltransferase</keyword>
<dbReference type="EMBL" id="CP063311">
    <property type="protein sequence ID" value="QOV23866.1"/>
    <property type="molecule type" value="Genomic_DNA"/>
</dbReference>
<dbReference type="Gene3D" id="3.40.50.150">
    <property type="entry name" value="Vaccinia Virus protein VP39"/>
    <property type="match status" value="1"/>
</dbReference>
<gene>
    <name evidence="6" type="ORF">IM676_06180</name>
</gene>
<dbReference type="InterPro" id="IPR029063">
    <property type="entry name" value="SAM-dependent_MTases_sf"/>
</dbReference>
<dbReference type="Proteomes" id="UP000593846">
    <property type="component" value="Chromosome"/>
</dbReference>
<dbReference type="InterPro" id="IPR011856">
    <property type="entry name" value="tRNA_endonuc-like_dom_sf"/>
</dbReference>
<evidence type="ECO:0000313" key="7">
    <source>
        <dbReference type="Proteomes" id="UP000593846"/>
    </source>
</evidence>
<keyword evidence="3" id="KW-0808">Transferase</keyword>
<dbReference type="Pfam" id="PF01555">
    <property type="entry name" value="N6_N4_Mtase"/>
    <property type="match status" value="1"/>
</dbReference>
<evidence type="ECO:0000259" key="5">
    <source>
        <dbReference type="Pfam" id="PF04471"/>
    </source>
</evidence>
<dbReference type="Gene3D" id="3.40.1350.10">
    <property type="match status" value="1"/>
</dbReference>
<dbReference type="PROSITE" id="PS00092">
    <property type="entry name" value="N6_MTASE"/>
    <property type="match status" value="1"/>
</dbReference>
<dbReference type="Pfam" id="PF04471">
    <property type="entry name" value="Mrr_cat"/>
    <property type="match status" value="1"/>
</dbReference>
<dbReference type="RefSeq" id="WP_200989400.1">
    <property type="nucleotide sequence ID" value="NZ_CP063311.1"/>
</dbReference>
<dbReference type="SUPFAM" id="SSF53335">
    <property type="entry name" value="S-adenosyl-L-methionine-dependent methyltransferases"/>
    <property type="match status" value="1"/>
</dbReference>
<dbReference type="GO" id="GO:0003677">
    <property type="term" value="F:DNA binding"/>
    <property type="evidence" value="ECO:0007669"/>
    <property type="project" value="InterPro"/>
</dbReference>
<protein>
    <submittedName>
        <fullName evidence="6">Restriction endonuclease</fullName>
    </submittedName>
</protein>
<dbReference type="GO" id="GO:0009307">
    <property type="term" value="P:DNA restriction-modification system"/>
    <property type="evidence" value="ECO:0007669"/>
    <property type="project" value="InterPro"/>
</dbReference>
<keyword evidence="6" id="KW-0378">Hydrolase</keyword>
<evidence type="ECO:0000256" key="2">
    <source>
        <dbReference type="ARBA" id="ARBA00022603"/>
    </source>
</evidence>
<dbReference type="InterPro" id="IPR002052">
    <property type="entry name" value="DNA_methylase_N6_adenine_CS"/>
</dbReference>
<name>A0A7S6U522_9CYAN</name>
<dbReference type="InterPro" id="IPR001091">
    <property type="entry name" value="RM_Methyltransferase"/>
</dbReference>
<accession>A0A7S6U522</accession>
<dbReference type="PRINTS" id="PR00508">
    <property type="entry name" value="S21N4MTFRASE"/>
</dbReference>
<sequence length="502" mass="57520">MVNQLYYGDNLEVLRRYIKDESVDLCYIDPPFNSKRNYNQIYNNIGSEDKAQAQAFVDTWEWDDHAIHGIEEIYNNYHGLFTQQCIDLIIGLENVLGKGSLLAYLVSMSLRITEIHRVLKPTGSFYLHCDPNASHYLKLILDAVFCSQGGDFRNEIIWGYIAPSAAKKDFPRKHDVIFRYTRSRNFIFNDDYIRIPYSEEFIKRRQYSEGKSGIYADRSLGRDENDLNSFSKGKIPPSWWTDIRSGGQMPRNERLGYPTQKPEALLERIIKASSNENDIILDAYCGCGTTIAVSQRLERQWIGIDITYQSISLILKRLEDSFGKGVLETINLHGIPKDIESAIALANKTDDRTRKEFEKWAILTYSNNRAVINSKKGSDGGVDGIVYFQGNDQREKMIFQVKSGKVKSGDIRDLLGTMTLQNASIAIFITLQPPTIQMLKTAKEAGFYQNQYMSHSCDKIQIVTVADILENKQRLNIRLSYEVLRSAEKQKEVKVSQTELDL</sequence>
<organism evidence="6 7">
    <name type="scientific">Anabaenopsis elenkinii CCIBt3563</name>
    <dbReference type="NCBI Taxonomy" id="2779889"/>
    <lineage>
        <taxon>Bacteria</taxon>
        <taxon>Bacillati</taxon>
        <taxon>Cyanobacteriota</taxon>
        <taxon>Cyanophyceae</taxon>
        <taxon>Nostocales</taxon>
        <taxon>Nodulariaceae</taxon>
        <taxon>Anabaenopsis</taxon>
    </lineage>
</organism>
<proteinExistence type="inferred from homology"/>
<dbReference type="KEGG" id="aee:IM676_06180"/>
<dbReference type="GO" id="GO:0008170">
    <property type="term" value="F:N-methyltransferase activity"/>
    <property type="evidence" value="ECO:0007669"/>
    <property type="project" value="InterPro"/>
</dbReference>
<comment type="similarity">
    <text evidence="1">Belongs to the N(4)/N(6)-methyltransferase family.</text>
</comment>
<keyword evidence="6" id="KW-0255">Endonuclease</keyword>
<dbReference type="InterPro" id="IPR002941">
    <property type="entry name" value="DNA_methylase_N4/N6"/>
</dbReference>
<feature type="domain" description="Restriction endonuclease type IV Mrr" evidence="5">
    <location>
        <begin position="355"/>
        <end position="435"/>
    </location>
</feature>
<dbReference type="AlphaFoldDB" id="A0A7S6U522"/>
<evidence type="ECO:0000313" key="6">
    <source>
        <dbReference type="EMBL" id="QOV23866.1"/>
    </source>
</evidence>
<evidence type="ECO:0000259" key="4">
    <source>
        <dbReference type="Pfam" id="PF01555"/>
    </source>
</evidence>
<feature type="domain" description="DNA methylase N-4/N-6" evidence="4">
    <location>
        <begin position="23"/>
        <end position="313"/>
    </location>
</feature>
<reference evidence="7" key="1">
    <citation type="submission" date="2020-10" db="EMBL/GenBank/DDBJ databases">
        <title>Genome-based taxonomic classification of the species Anabaenopsis elenkinii.</title>
        <authorList>
            <person name="Delbaje E."/>
            <person name="Andreote A.P.D."/>
            <person name="Pellegrinetti T.A."/>
            <person name="Cruz R.B."/>
            <person name="Branco L.H.Z."/>
            <person name="Fiore M.F."/>
        </authorList>
    </citation>
    <scope>NUCLEOTIDE SEQUENCE [LARGE SCALE GENOMIC DNA]</scope>
    <source>
        <strain evidence="7">CCIBt3563</strain>
    </source>
</reference>
<evidence type="ECO:0000256" key="1">
    <source>
        <dbReference type="ARBA" id="ARBA00006594"/>
    </source>
</evidence>
<keyword evidence="7" id="KW-1185">Reference proteome</keyword>
<dbReference type="GO" id="GO:0032259">
    <property type="term" value="P:methylation"/>
    <property type="evidence" value="ECO:0007669"/>
    <property type="project" value="UniProtKB-KW"/>
</dbReference>
<dbReference type="REBASE" id="454239">
    <property type="entry name" value="M.Ael3563ORF6180P"/>
</dbReference>
<dbReference type="GO" id="GO:0004519">
    <property type="term" value="F:endonuclease activity"/>
    <property type="evidence" value="ECO:0007669"/>
    <property type="project" value="UniProtKB-KW"/>
</dbReference>